<accession>A0A1B6CNC2</accession>
<feature type="non-terminal residue" evidence="2">
    <location>
        <position position="148"/>
    </location>
</feature>
<organism evidence="2">
    <name type="scientific">Clastoptera arizonana</name>
    <name type="common">Arizona spittle bug</name>
    <dbReference type="NCBI Taxonomy" id="38151"/>
    <lineage>
        <taxon>Eukaryota</taxon>
        <taxon>Metazoa</taxon>
        <taxon>Ecdysozoa</taxon>
        <taxon>Arthropoda</taxon>
        <taxon>Hexapoda</taxon>
        <taxon>Insecta</taxon>
        <taxon>Pterygota</taxon>
        <taxon>Neoptera</taxon>
        <taxon>Paraneoptera</taxon>
        <taxon>Hemiptera</taxon>
        <taxon>Auchenorrhyncha</taxon>
        <taxon>Cercopoidea</taxon>
        <taxon>Clastopteridae</taxon>
        <taxon>Clastoptera</taxon>
    </lineage>
</organism>
<feature type="compositionally biased region" description="Basic and acidic residues" evidence="1">
    <location>
        <begin position="46"/>
        <end position="58"/>
    </location>
</feature>
<dbReference type="EMBL" id="GEDC01022321">
    <property type="protein sequence ID" value="JAS14977.1"/>
    <property type="molecule type" value="Transcribed_RNA"/>
</dbReference>
<reference evidence="2" key="1">
    <citation type="submission" date="2015-12" db="EMBL/GenBank/DDBJ databases">
        <title>De novo transcriptome assembly of four potential Pierce s Disease insect vectors from Arizona vineyards.</title>
        <authorList>
            <person name="Tassone E.E."/>
        </authorList>
    </citation>
    <scope>NUCLEOTIDE SEQUENCE</scope>
</reference>
<name>A0A1B6CNC2_9HEMI</name>
<dbReference type="AlphaFoldDB" id="A0A1B6CNC2"/>
<proteinExistence type="predicted"/>
<gene>
    <name evidence="2" type="ORF">g.2129</name>
</gene>
<protein>
    <submittedName>
        <fullName evidence="2">Uncharacterized protein</fullName>
    </submittedName>
</protein>
<feature type="region of interest" description="Disordered" evidence="1">
    <location>
        <begin position="1"/>
        <end position="73"/>
    </location>
</feature>
<evidence type="ECO:0000313" key="2">
    <source>
        <dbReference type="EMBL" id="JAS14977.1"/>
    </source>
</evidence>
<evidence type="ECO:0000256" key="1">
    <source>
        <dbReference type="SAM" id="MobiDB-lite"/>
    </source>
</evidence>
<sequence length="148" mass="16453">QPPRRSPRILITRAYSEESDPTPPSPGTPNGKVLQDRKYSSSTNTLDRKWKQKNDACEHSNCTHSTSIDSNNSSDNFCDLIKTNGVLHSEDNSDGESIVWMKGESADAQKNHLVLQSWPCSSSRKERRVIVSEVISDDDSPPPTSKVL</sequence>
<feature type="non-terminal residue" evidence="2">
    <location>
        <position position="1"/>
    </location>
</feature>